<keyword evidence="1" id="KW-0732">Signal</keyword>
<reference evidence="2" key="1">
    <citation type="journal article" date="2020" name="mSystems">
        <title>Genome- and Community-Level Interaction Insights into Carbon Utilization and Element Cycling Functions of Hydrothermarchaeota in Hydrothermal Sediment.</title>
        <authorList>
            <person name="Zhou Z."/>
            <person name="Liu Y."/>
            <person name="Xu W."/>
            <person name="Pan J."/>
            <person name="Luo Z.H."/>
            <person name="Li M."/>
        </authorList>
    </citation>
    <scope>NUCLEOTIDE SEQUENCE [LARGE SCALE GENOMIC DNA]</scope>
    <source>
        <strain evidence="2">HyVt-577</strain>
    </source>
</reference>
<dbReference type="Proteomes" id="UP000885779">
    <property type="component" value="Unassembled WGS sequence"/>
</dbReference>
<protein>
    <submittedName>
        <fullName evidence="2">DUF1579 domain-containing protein</fullName>
    </submittedName>
</protein>
<gene>
    <name evidence="2" type="ORF">ENK44_02445</name>
</gene>
<proteinExistence type="predicted"/>
<feature type="signal peptide" evidence="1">
    <location>
        <begin position="1"/>
        <end position="19"/>
    </location>
</feature>
<comment type="caution">
    <text evidence="2">The sequence shown here is derived from an EMBL/GenBank/DDBJ whole genome shotgun (WGS) entry which is preliminary data.</text>
</comment>
<dbReference type="AlphaFoldDB" id="A0A7V4TYB4"/>
<sequence>MKYIIVTAFILSSFGLSLAQTNHNNNSDLLNKLTGPWQMTGHVMKKPVEYKAEGKWILNDQFFRFTMADVNMPPQYEAQIFFGYDSAKTGYVVHWLDVFGGEYSKILGFGKVAADTIKILFKFGDRPFRDIISLNKKQNTGQFLIEYKNAEGNWKEFARYKMVRLEK</sequence>
<evidence type="ECO:0000313" key="2">
    <source>
        <dbReference type="EMBL" id="HGY54540.1"/>
    </source>
</evidence>
<dbReference type="EMBL" id="DRQG01000022">
    <property type="protein sequence ID" value="HGY54540.1"/>
    <property type="molecule type" value="Genomic_DNA"/>
</dbReference>
<name>A0A7V4TYB4_CALAY</name>
<evidence type="ECO:0000256" key="1">
    <source>
        <dbReference type="SAM" id="SignalP"/>
    </source>
</evidence>
<feature type="chain" id="PRO_5031222393" evidence="1">
    <location>
        <begin position="20"/>
        <end position="167"/>
    </location>
</feature>
<accession>A0A7V4TYB4</accession>
<organism evidence="2">
    <name type="scientific">Caldithrix abyssi</name>
    <dbReference type="NCBI Taxonomy" id="187145"/>
    <lineage>
        <taxon>Bacteria</taxon>
        <taxon>Pseudomonadati</taxon>
        <taxon>Calditrichota</taxon>
        <taxon>Calditrichia</taxon>
        <taxon>Calditrichales</taxon>
        <taxon>Calditrichaceae</taxon>
        <taxon>Caldithrix</taxon>
    </lineage>
</organism>